<evidence type="ECO:0000313" key="1">
    <source>
        <dbReference type="EMBL" id="MBK1866654.1"/>
    </source>
</evidence>
<protein>
    <submittedName>
        <fullName evidence="1">Enterochelin esterase</fullName>
    </submittedName>
</protein>
<proteinExistence type="predicted"/>
<dbReference type="EMBL" id="JAENHL010000006">
    <property type="protein sequence ID" value="MBK1866654.1"/>
    <property type="molecule type" value="Genomic_DNA"/>
</dbReference>
<evidence type="ECO:0000313" key="2">
    <source>
        <dbReference type="Proteomes" id="UP000616151"/>
    </source>
</evidence>
<name>A0ACC5R208_9HYPH</name>
<organism evidence="1 2">
    <name type="scientific">Taklimakanibacter albus</name>
    <dbReference type="NCBI Taxonomy" id="2800327"/>
    <lineage>
        <taxon>Bacteria</taxon>
        <taxon>Pseudomonadati</taxon>
        <taxon>Pseudomonadota</taxon>
        <taxon>Alphaproteobacteria</taxon>
        <taxon>Hyphomicrobiales</taxon>
        <taxon>Aestuariivirgaceae</taxon>
        <taxon>Taklimakanibacter</taxon>
    </lineage>
</organism>
<keyword evidence="2" id="KW-1185">Reference proteome</keyword>
<comment type="caution">
    <text evidence="1">The sequence shown here is derived from an EMBL/GenBank/DDBJ whole genome shotgun (WGS) entry which is preliminary data.</text>
</comment>
<accession>A0ACC5R208</accession>
<gene>
    <name evidence="1" type="ORF">JHL16_09840</name>
</gene>
<sequence>MRKDFALPRGTVHRLTVDSEVLKSNLLGDPTERIIDVYVPAGKTGEGLPLLVDLVGFTAGGPAHSNWKNFGENVPERLDRLIGSGAMPPCVVAFPDCFTKLGGNQYINSVVMGRWDDFLLEEAVPFIERKFGCGGTGRRGCFGKSSGGYGTMAQVMLHPDFWSAGASHSGDVGFELLFFPDYPKVLRALATTDNSIQKWLEKFFAAPKVKDADVHILMDLAMAATYDPDPGAYMGVRLPVTIDTCELIPERWANYVKWDPLTLVEKHGKGLKKLKALYIDCGDIDQYNLVYGSRRMHKRLTELGVPHVYEEFADDHSAVDYRMDVSLPILAKALSS</sequence>
<dbReference type="Proteomes" id="UP000616151">
    <property type="component" value="Unassembled WGS sequence"/>
</dbReference>
<reference evidence="1" key="1">
    <citation type="submission" date="2021-01" db="EMBL/GenBank/DDBJ databases">
        <authorList>
            <person name="Sun Q."/>
        </authorList>
    </citation>
    <scope>NUCLEOTIDE SEQUENCE</scope>
    <source>
        <strain evidence="1">YIM B02566</strain>
    </source>
</reference>